<gene>
    <name evidence="5" type="ORF">SSLN_LOCUS2414</name>
</gene>
<dbReference type="EMBL" id="UYSU01032245">
    <property type="protein sequence ID" value="VDL88799.1"/>
    <property type="molecule type" value="Genomic_DNA"/>
</dbReference>
<dbReference type="SMART" id="SM00368">
    <property type="entry name" value="LRR_RI"/>
    <property type="match status" value="5"/>
</dbReference>
<name>A0A183SDW6_SCHSO</name>
<protein>
    <submittedName>
        <fullName evidence="7">Protein phosphatase 1 regulatory subunit 37</fullName>
    </submittedName>
</protein>
<dbReference type="InterPro" id="IPR032675">
    <property type="entry name" value="LRR_dom_sf"/>
</dbReference>
<feature type="compositionally biased region" description="Polar residues" evidence="4">
    <location>
        <begin position="976"/>
        <end position="988"/>
    </location>
</feature>
<sequence length="1788" mass="194255">MSTDIANAAEKAPVSPPIQDTPDVQWSVSFIHNENPQTNALTSSKSKRRVRFPEDDSLIVGYLDPFVPTSDNCTSDELISAYIASCKYYKVAPIEFLLEQLKVSPVIKLHVLFKFYCRAGHMQVFWFRSTFSRINLFGIDLSICNERYSRLSLKGVRFSRLQVETMEEVFRRVHFREIDLEDAYLDDSSATALFDIMLYYESCIDLSISFSIDRTVPSTAWQRCVAYLRKSSALRYFKLSHTPLAVHHFMGLNLSGLSLEKICFRDCNLSGAVLFELVRWLRYLMTLTESSSVFMGTGSGDLSAAGNNEGSQKSGRNGSRRYPRLSFRGPQVSGLWALSLHLPENRITSVDAETLISLIRHQLVILPGPPTPCKARNGVTDDSPEELQVENRPIGGSGYLLELNLARNNFRDEGVNILCTGLLQAYRMQQRRLEVATAAIAEATEGKKLSKSPKSTAVEDAEPVGENLSTGGAAAAKQSGRLTLPPSCALPGVRGLERLCLSDNGLTSISARDLAHVVAQSTERMAPLIGGLTHLDLSNNPGFGDEGVEVLCEGLIKNCTLRELILRNVRMGFGGIFALSGYLGESRSLVLLDIRQNSIDLAGVMALTKTMTINESLTSLLSDARNPLTPIASKDADLMQTFLVELDNCLRRNRHSALKQKSKLPSEEAVQLTSTNSDPTVHSNETSALRGTTDSTNHVPAAEDQNAPENEENGVMEETSITTESLPIPHYQGQSPTVLSLSAQSERQLPDQLIEGKEECEIGSEQTNRPLLCDNSPDLATFDDAHLQTEEELITSPPSPRWPPITVDEYEDYVSSDPLRLLEEGTSPVLNDLQSLGELENVSPPLSLPILLENESTVDVTLPFALPTGTRAKVRRISEISSTESSEGDVPQSTGEELLLPALTEEKQGAIGVDQKISQAFDQEIPPRQFGFGPNVTSPPDLASVSGSPLVDEIKYSQSSPEVPPERSKSPAALQETATANAPHSPQFNGRKIPFPTLLTAKLITLEDPSLYTTTAEVLAGEASDFNNSPPASCEQSADSHDHLRSETNLDLLTGKDKVCDVSDSATNPQADASSSELVPIGVDTEFSSVFRVGHVRSDSRLCGTYHGIENASAAAASVPISKAETCPLSAVDPSTVDSMTNRYAENAETPQRNDNFEPLLLLSPTLDSSGPKPGPNKTLADYCDHRTGAVAVDGKHHCSCPDNPAHPLSPGIKIPIQDVDLALGQRTPPSKYQASMLLVKSNEESLSGKLGQLSTVIDSPVPSQVTSESDKSTHEVEHTTLFDATDLAGIEPDDNEKGELKANQQTNCPVIATVVELDRLECAVNLAEDQADDKFILNLRSNEDQGSVTLSAEKYVPLEPVTKSEPSIQQASKLPLTLSLSLAEYQQAEDERRIVEKVKEAGSSHWSDLNAQSHRIDEPSHVQAFTSETISDLPVEVLSNRTDTDSKQVEGASLHPLYDAENLPTDSLPDQPTQTLTDTSISFPRLDNTIECRGYSEEQSPSMSLATEMRTEPIDSANQNDSKDFIDGLNEDFFNPAPGSQSEKTGGEFSTSSSITHELSLLRKSQEGLGSMKTDYMLGSEHNQQPLCTSGISNLTTIFSEMDPPDKSEKPAPDAQLPFSDTAFAHTETSAEACMLSRRDSPHQLVDSVDVLRSADNGVPDLRTSIPPLRLKHDRTSDLKGLSSSSLSHGVCSVDGDSSTPPNGGINPTPFVSPPLPDSWDNKNWGDFESDGPQLSMEFEKDAAQMSEQPSNTCGLPLSTVSGQHDSPVSSLLDEGPDTTTGKAHVD</sequence>
<dbReference type="Pfam" id="PF13516">
    <property type="entry name" value="LRR_6"/>
    <property type="match status" value="2"/>
</dbReference>
<feature type="compositionally biased region" description="Polar residues" evidence="4">
    <location>
        <begin position="671"/>
        <end position="698"/>
    </location>
</feature>
<feature type="compositionally biased region" description="Polar residues" evidence="4">
    <location>
        <begin position="1465"/>
        <end position="1480"/>
    </location>
</feature>
<dbReference type="PANTHER" id="PTHR24112">
    <property type="entry name" value="LEUCINE-RICH REPEAT, ISOFORM F-RELATED"/>
    <property type="match status" value="1"/>
</dbReference>
<dbReference type="InterPro" id="IPR001611">
    <property type="entry name" value="Leu-rich_rpt"/>
</dbReference>
<feature type="region of interest" description="Disordered" evidence="4">
    <location>
        <begin position="925"/>
        <end position="991"/>
    </location>
</feature>
<dbReference type="OrthoDB" id="10034042at2759"/>
<evidence type="ECO:0000313" key="5">
    <source>
        <dbReference type="EMBL" id="VDL88799.1"/>
    </source>
</evidence>
<dbReference type="SUPFAM" id="SSF52047">
    <property type="entry name" value="RNI-like"/>
    <property type="match status" value="1"/>
</dbReference>
<feature type="region of interest" description="Disordered" evidence="4">
    <location>
        <begin position="1677"/>
        <end position="1788"/>
    </location>
</feature>
<feature type="compositionally biased region" description="Polar residues" evidence="4">
    <location>
        <begin position="1747"/>
        <end position="1771"/>
    </location>
</feature>
<accession>A0A183SDW6</accession>
<feature type="region of interest" description="Disordered" evidence="4">
    <location>
        <begin position="446"/>
        <end position="478"/>
    </location>
</feature>
<evidence type="ECO:0000313" key="7">
    <source>
        <dbReference type="WBParaSite" id="SSLN_0000248801-mRNA-1"/>
    </source>
</evidence>
<dbReference type="Gene3D" id="3.80.10.10">
    <property type="entry name" value="Ribonuclease Inhibitor"/>
    <property type="match status" value="2"/>
</dbReference>
<comment type="similarity">
    <text evidence="3">Belongs to the PPP1R37 family.</text>
</comment>
<evidence type="ECO:0000256" key="3">
    <source>
        <dbReference type="ARBA" id="ARBA00038315"/>
    </source>
</evidence>
<proteinExistence type="inferred from homology"/>
<feature type="region of interest" description="Disordered" evidence="4">
    <location>
        <begin position="304"/>
        <end position="323"/>
    </location>
</feature>
<keyword evidence="2" id="KW-0677">Repeat</keyword>
<evidence type="ECO:0000256" key="2">
    <source>
        <dbReference type="ARBA" id="ARBA00022737"/>
    </source>
</evidence>
<dbReference type="InterPro" id="IPR051279">
    <property type="entry name" value="PP1-Reg/Actin-Interact_Protein"/>
</dbReference>
<reference evidence="5 6" key="2">
    <citation type="submission" date="2018-11" db="EMBL/GenBank/DDBJ databases">
        <authorList>
            <consortium name="Pathogen Informatics"/>
        </authorList>
    </citation>
    <scope>NUCLEOTIDE SEQUENCE [LARGE SCALE GENOMIC DNA]</scope>
    <source>
        <strain evidence="5 6">NST_G2</strain>
    </source>
</reference>
<evidence type="ECO:0000256" key="1">
    <source>
        <dbReference type="ARBA" id="ARBA00022614"/>
    </source>
</evidence>
<dbReference type="Proteomes" id="UP000275846">
    <property type="component" value="Unassembled WGS sequence"/>
</dbReference>
<reference evidence="7" key="1">
    <citation type="submission" date="2016-06" db="UniProtKB">
        <authorList>
            <consortium name="WormBaseParasite"/>
        </authorList>
    </citation>
    <scope>IDENTIFICATION</scope>
</reference>
<dbReference type="WBParaSite" id="SSLN_0000248801-mRNA-1">
    <property type="protein sequence ID" value="SSLN_0000248801-mRNA-1"/>
    <property type="gene ID" value="SSLN_0000248801"/>
</dbReference>
<evidence type="ECO:0000313" key="6">
    <source>
        <dbReference type="Proteomes" id="UP000275846"/>
    </source>
</evidence>
<feature type="compositionally biased region" description="Polar residues" evidence="4">
    <location>
        <begin position="305"/>
        <end position="317"/>
    </location>
</feature>
<dbReference type="PANTHER" id="PTHR24112:SF9">
    <property type="entry name" value="PROTEIN PHOSPHATASE 1 REGULATORY SUBUNIT 37"/>
    <property type="match status" value="1"/>
</dbReference>
<feature type="compositionally biased region" description="Polar residues" evidence="4">
    <location>
        <begin position="1779"/>
        <end position="1788"/>
    </location>
</feature>
<feature type="region of interest" description="Disordered" evidence="4">
    <location>
        <begin position="1460"/>
        <end position="1480"/>
    </location>
</feature>
<keyword evidence="6" id="KW-1185">Reference proteome</keyword>
<evidence type="ECO:0000256" key="4">
    <source>
        <dbReference type="SAM" id="MobiDB-lite"/>
    </source>
</evidence>
<keyword evidence="1" id="KW-0433">Leucine-rich repeat</keyword>
<feature type="region of interest" description="Disordered" evidence="4">
    <location>
        <begin position="657"/>
        <end position="713"/>
    </location>
</feature>
<organism evidence="7">
    <name type="scientific">Schistocephalus solidus</name>
    <name type="common">Tapeworm</name>
    <dbReference type="NCBI Taxonomy" id="70667"/>
    <lineage>
        <taxon>Eukaryota</taxon>
        <taxon>Metazoa</taxon>
        <taxon>Spiralia</taxon>
        <taxon>Lophotrochozoa</taxon>
        <taxon>Platyhelminthes</taxon>
        <taxon>Cestoda</taxon>
        <taxon>Eucestoda</taxon>
        <taxon>Diphyllobothriidea</taxon>
        <taxon>Diphyllobothriidae</taxon>
        <taxon>Schistocephalus</taxon>
    </lineage>
</organism>